<evidence type="ECO:0000313" key="2">
    <source>
        <dbReference type="Proteomes" id="UP001062846"/>
    </source>
</evidence>
<dbReference type="EMBL" id="CM046395">
    <property type="protein sequence ID" value="KAI8543000.1"/>
    <property type="molecule type" value="Genomic_DNA"/>
</dbReference>
<proteinExistence type="predicted"/>
<organism evidence="1 2">
    <name type="scientific">Rhododendron molle</name>
    <name type="common">Chinese azalea</name>
    <name type="synonym">Azalea mollis</name>
    <dbReference type="NCBI Taxonomy" id="49168"/>
    <lineage>
        <taxon>Eukaryota</taxon>
        <taxon>Viridiplantae</taxon>
        <taxon>Streptophyta</taxon>
        <taxon>Embryophyta</taxon>
        <taxon>Tracheophyta</taxon>
        <taxon>Spermatophyta</taxon>
        <taxon>Magnoliopsida</taxon>
        <taxon>eudicotyledons</taxon>
        <taxon>Gunneridae</taxon>
        <taxon>Pentapetalae</taxon>
        <taxon>asterids</taxon>
        <taxon>Ericales</taxon>
        <taxon>Ericaceae</taxon>
        <taxon>Ericoideae</taxon>
        <taxon>Rhodoreae</taxon>
        <taxon>Rhododendron</taxon>
    </lineage>
</organism>
<dbReference type="Proteomes" id="UP001062846">
    <property type="component" value="Chromosome 8"/>
</dbReference>
<reference evidence="1" key="1">
    <citation type="submission" date="2022-02" db="EMBL/GenBank/DDBJ databases">
        <title>Plant Genome Project.</title>
        <authorList>
            <person name="Zhang R.-G."/>
        </authorList>
    </citation>
    <scope>NUCLEOTIDE SEQUENCE</scope>
    <source>
        <strain evidence="1">AT1</strain>
    </source>
</reference>
<sequence length="81" mass="9902">MSKKTWLLSFPISLRVHEREERERKAILELRRRRTKSRMETMTKINRSNEKDSFGEEEQGIYLETRDDNTHTTDDDDYPRK</sequence>
<protein>
    <submittedName>
        <fullName evidence="1">Uncharacterized protein</fullName>
    </submittedName>
</protein>
<accession>A0ACC0MQ15</accession>
<name>A0ACC0MQ15_RHOML</name>
<evidence type="ECO:0000313" key="1">
    <source>
        <dbReference type="EMBL" id="KAI8543000.1"/>
    </source>
</evidence>
<keyword evidence="2" id="KW-1185">Reference proteome</keyword>
<gene>
    <name evidence="1" type="ORF">RHMOL_Rhmol08G0184700</name>
</gene>
<comment type="caution">
    <text evidence="1">The sequence shown here is derived from an EMBL/GenBank/DDBJ whole genome shotgun (WGS) entry which is preliminary data.</text>
</comment>